<comment type="pathway">
    <text evidence="1">Cofactor biosynthesis; 7,8-dihydroneopterin triphosphate biosynthesis; 7,8-dihydroneopterin triphosphate from GTP: step 1/1.</text>
</comment>
<dbReference type="Proteomes" id="UP000265566">
    <property type="component" value="Chromosome 7"/>
</dbReference>
<comment type="caution">
    <text evidence="8">The sequence shown here is derived from an EMBL/GenBank/DDBJ whole genome shotgun (WGS) entry which is preliminary data.</text>
</comment>
<dbReference type="InterPro" id="IPR020602">
    <property type="entry name" value="GTP_CycHdrlase_I_dom"/>
</dbReference>
<dbReference type="Pfam" id="PF01227">
    <property type="entry name" value="GTP_cyclohydroI"/>
    <property type="match status" value="1"/>
</dbReference>
<gene>
    <name evidence="8" type="ORF">MtrunA17_Chr7g0238471</name>
</gene>
<dbReference type="GO" id="GO:0046654">
    <property type="term" value="P:tetrahydrofolate biosynthetic process"/>
    <property type="evidence" value="ECO:0007669"/>
    <property type="project" value="InterPro"/>
</dbReference>
<evidence type="ECO:0000256" key="2">
    <source>
        <dbReference type="ARBA" id="ARBA00008085"/>
    </source>
</evidence>
<evidence type="ECO:0000256" key="1">
    <source>
        <dbReference type="ARBA" id="ARBA00005080"/>
    </source>
</evidence>
<dbReference type="PANTHER" id="PTHR11109:SF7">
    <property type="entry name" value="GTP CYCLOHYDROLASE 1"/>
    <property type="match status" value="1"/>
</dbReference>
<feature type="domain" description="GTP cyclohydrolase I" evidence="7">
    <location>
        <begin position="60"/>
        <end position="113"/>
    </location>
</feature>
<protein>
    <recommendedName>
        <fullName evidence="4">GTP cyclohydrolase 1</fullName>
        <ecNumber evidence="3">3.5.4.16</ecNumber>
    </recommendedName>
    <alternativeName>
        <fullName evidence="6">GTP cyclohydrolase I</fullName>
    </alternativeName>
</protein>
<evidence type="ECO:0000256" key="4">
    <source>
        <dbReference type="ARBA" id="ARBA00017272"/>
    </source>
</evidence>
<dbReference type="InterPro" id="IPR001474">
    <property type="entry name" value="GTP_CycHdrlase_I"/>
</dbReference>
<dbReference type="EC" id="3.5.4.16" evidence="3"/>
<dbReference type="InterPro" id="IPR043133">
    <property type="entry name" value="GTP-CH-I_C/QueF"/>
</dbReference>
<sequence>MDKMYKLLYNMMVRDEEAEVAGSFASVVLVLFQRQKVKDIVQGALFPEAVLDNRVGHAGGAGGLVIARDLDLFSYCKSCVLPFQVKCHVGYVPSGERVIGLSKLSRVVDISAK</sequence>
<accession>A0A396GYC3</accession>
<dbReference type="PANTHER" id="PTHR11109">
    <property type="entry name" value="GTP CYCLOHYDROLASE I"/>
    <property type="match status" value="1"/>
</dbReference>
<name>A0A396GYC3_MEDTR</name>
<dbReference type="GO" id="GO:0003934">
    <property type="term" value="F:GTP cyclohydrolase I activity"/>
    <property type="evidence" value="ECO:0007669"/>
    <property type="project" value="UniProtKB-EC"/>
</dbReference>
<keyword evidence="5 8" id="KW-0378">Hydrolase</keyword>
<comment type="similarity">
    <text evidence="2">Belongs to the GTP cyclohydrolase I family.</text>
</comment>
<evidence type="ECO:0000256" key="3">
    <source>
        <dbReference type="ARBA" id="ARBA00012715"/>
    </source>
</evidence>
<dbReference type="SUPFAM" id="SSF55620">
    <property type="entry name" value="Tetrahydrobiopterin biosynthesis enzymes-like"/>
    <property type="match status" value="1"/>
</dbReference>
<organism evidence="8">
    <name type="scientific">Medicago truncatula</name>
    <name type="common">Barrel medic</name>
    <name type="synonym">Medicago tribuloides</name>
    <dbReference type="NCBI Taxonomy" id="3880"/>
    <lineage>
        <taxon>Eukaryota</taxon>
        <taxon>Viridiplantae</taxon>
        <taxon>Streptophyta</taxon>
        <taxon>Embryophyta</taxon>
        <taxon>Tracheophyta</taxon>
        <taxon>Spermatophyta</taxon>
        <taxon>Magnoliopsida</taxon>
        <taxon>eudicotyledons</taxon>
        <taxon>Gunneridae</taxon>
        <taxon>Pentapetalae</taxon>
        <taxon>rosids</taxon>
        <taxon>fabids</taxon>
        <taxon>Fabales</taxon>
        <taxon>Fabaceae</taxon>
        <taxon>Papilionoideae</taxon>
        <taxon>50 kb inversion clade</taxon>
        <taxon>NPAAA clade</taxon>
        <taxon>Hologalegina</taxon>
        <taxon>IRL clade</taxon>
        <taxon>Trifolieae</taxon>
        <taxon>Medicago</taxon>
    </lineage>
</organism>
<dbReference type="EMBL" id="PSQE01000007">
    <property type="protein sequence ID" value="RHN46092.1"/>
    <property type="molecule type" value="Genomic_DNA"/>
</dbReference>
<evidence type="ECO:0000313" key="8">
    <source>
        <dbReference type="EMBL" id="RHN46092.1"/>
    </source>
</evidence>
<reference evidence="8" key="1">
    <citation type="journal article" date="2018" name="Nat. Plants">
        <title>Whole-genome landscape of Medicago truncatula symbiotic genes.</title>
        <authorList>
            <person name="Pecrix Y."/>
            <person name="Gamas P."/>
            <person name="Carrere S."/>
        </authorList>
    </citation>
    <scope>NUCLEOTIDE SEQUENCE</scope>
    <source>
        <tissue evidence="8">Leaves</tissue>
    </source>
</reference>
<evidence type="ECO:0000256" key="6">
    <source>
        <dbReference type="ARBA" id="ARBA00030854"/>
    </source>
</evidence>
<evidence type="ECO:0000259" key="7">
    <source>
        <dbReference type="Pfam" id="PF01227"/>
    </source>
</evidence>
<dbReference type="Gramene" id="rna40532">
    <property type="protein sequence ID" value="RHN46092.1"/>
    <property type="gene ID" value="gene40532"/>
</dbReference>
<dbReference type="Gene3D" id="3.30.1130.10">
    <property type="match status" value="1"/>
</dbReference>
<evidence type="ECO:0000256" key="5">
    <source>
        <dbReference type="ARBA" id="ARBA00022801"/>
    </source>
</evidence>
<dbReference type="UniPathway" id="UPA00848">
    <property type="reaction ID" value="UER00151"/>
</dbReference>
<dbReference type="AlphaFoldDB" id="A0A396GYC3"/>
<proteinExistence type="inferred from homology"/>